<reference evidence="3 4" key="1">
    <citation type="submission" date="2019-05" db="EMBL/GenBank/DDBJ databases">
        <title>Sulfitobacter sabulilitoris sp. nov., isolated from a marine sand.</title>
        <authorList>
            <person name="Yoon J.-H."/>
        </authorList>
    </citation>
    <scope>NUCLEOTIDE SEQUENCE [LARGE SCALE GENOMIC DNA]</scope>
    <source>
        <strain evidence="3 4">HSMS-29</strain>
    </source>
</reference>
<proteinExistence type="inferred from homology"/>
<sequence>MTGNDRIKATKAAIGRTGYHAGVAAEMQIARDYERRGFTIACRRWRGAAGEIDLIARDGDALIFVEVKASRNFDRAIARIGARQQARIRATAEEFAGTQPHGTLTDMRFDVALVDGHGTVRIIENAFGHG</sequence>
<dbReference type="InterPro" id="IPR003509">
    <property type="entry name" value="UPF0102_YraN-like"/>
</dbReference>
<evidence type="ECO:0000256" key="2">
    <source>
        <dbReference type="HAMAP-Rule" id="MF_00048"/>
    </source>
</evidence>
<evidence type="ECO:0000256" key="1">
    <source>
        <dbReference type="ARBA" id="ARBA00006738"/>
    </source>
</evidence>
<gene>
    <name evidence="3" type="ORF">FDT80_14645</name>
</gene>
<comment type="similarity">
    <text evidence="1 2">Belongs to the UPF0102 family.</text>
</comment>
<protein>
    <recommendedName>
        <fullName evidence="2">UPF0102 protein FDT80_14645</fullName>
    </recommendedName>
</protein>
<comment type="caution">
    <text evidence="3">The sequence shown here is derived from an EMBL/GenBank/DDBJ whole genome shotgun (WGS) entry which is preliminary data.</text>
</comment>
<accession>A0A5S3PBN9</accession>
<dbReference type="InterPro" id="IPR011335">
    <property type="entry name" value="Restrct_endonuc-II-like"/>
</dbReference>
<dbReference type="OrthoDB" id="9812968at2"/>
<dbReference type="Proteomes" id="UP000309550">
    <property type="component" value="Unassembled WGS sequence"/>
</dbReference>
<name>A0A5S3PBN9_9RHOB</name>
<evidence type="ECO:0000313" key="3">
    <source>
        <dbReference type="EMBL" id="TMM51102.1"/>
    </source>
</evidence>
<dbReference type="HAMAP" id="MF_00048">
    <property type="entry name" value="UPF0102"/>
    <property type="match status" value="1"/>
</dbReference>
<dbReference type="EMBL" id="VANS01000004">
    <property type="protein sequence ID" value="TMM51102.1"/>
    <property type="molecule type" value="Genomic_DNA"/>
</dbReference>
<dbReference type="PANTHER" id="PTHR34039:SF1">
    <property type="entry name" value="UPF0102 PROTEIN YRAN"/>
    <property type="match status" value="1"/>
</dbReference>
<dbReference type="Gene3D" id="3.40.1350.10">
    <property type="match status" value="1"/>
</dbReference>
<dbReference type="RefSeq" id="WP_138663062.1">
    <property type="nucleotide sequence ID" value="NZ_VANS01000004.1"/>
</dbReference>
<dbReference type="Pfam" id="PF02021">
    <property type="entry name" value="UPF0102"/>
    <property type="match status" value="1"/>
</dbReference>
<dbReference type="InterPro" id="IPR011856">
    <property type="entry name" value="tRNA_endonuc-like_dom_sf"/>
</dbReference>
<organism evidence="3 4">
    <name type="scientific">Sulfitobacter sabulilitoris</name>
    <dbReference type="NCBI Taxonomy" id="2562655"/>
    <lineage>
        <taxon>Bacteria</taxon>
        <taxon>Pseudomonadati</taxon>
        <taxon>Pseudomonadota</taxon>
        <taxon>Alphaproteobacteria</taxon>
        <taxon>Rhodobacterales</taxon>
        <taxon>Roseobacteraceae</taxon>
        <taxon>Sulfitobacter</taxon>
    </lineage>
</organism>
<dbReference type="GO" id="GO:0003676">
    <property type="term" value="F:nucleic acid binding"/>
    <property type="evidence" value="ECO:0007669"/>
    <property type="project" value="InterPro"/>
</dbReference>
<keyword evidence="4" id="KW-1185">Reference proteome</keyword>
<dbReference type="PANTHER" id="PTHR34039">
    <property type="entry name" value="UPF0102 PROTEIN YRAN"/>
    <property type="match status" value="1"/>
</dbReference>
<dbReference type="AlphaFoldDB" id="A0A5S3PBN9"/>
<evidence type="ECO:0000313" key="4">
    <source>
        <dbReference type="Proteomes" id="UP000309550"/>
    </source>
</evidence>
<dbReference type="SUPFAM" id="SSF52980">
    <property type="entry name" value="Restriction endonuclease-like"/>
    <property type="match status" value="1"/>
</dbReference>